<dbReference type="InterPro" id="IPR015424">
    <property type="entry name" value="PyrdxlP-dep_Trfase"/>
</dbReference>
<name>A0AAD6CMS5_9EURO</name>
<evidence type="ECO:0000313" key="4">
    <source>
        <dbReference type="EMBL" id="KAJ5526389.1"/>
    </source>
</evidence>
<evidence type="ECO:0000259" key="3">
    <source>
        <dbReference type="Pfam" id="PF00155"/>
    </source>
</evidence>
<proteinExistence type="inferred from homology"/>
<comment type="similarity">
    <text evidence="1">Belongs to the class-I pyridoxal-phosphate-dependent aminotransferase family.</text>
</comment>
<sequence length="209" mass="23028">MKYERIAIEIESPEEYGHDKIKYNLSESSITDQSLESLAALIADDANVSVDDVLITPGAADAFFVIAASQIGTTHVSEPNHLLVVLLNCTKGRCIDKTKAAIKPNTRLVSKALDRFVAITKRKGMILLEDETYRDIAYGETLHVAASLGGQARSVSSLSKSFGIPGIRIGWLITTNWELQETLLAAKEQISITQIKSSELRVQRRLLHH</sequence>
<dbReference type="PANTHER" id="PTHR43510:SF1">
    <property type="entry name" value="AMINOTRANSFERASE FUNCTION, HYPOTHETICAL (EUROFUNG)"/>
    <property type="match status" value="1"/>
</dbReference>
<dbReference type="AlphaFoldDB" id="A0AAD6CMS5"/>
<dbReference type="Gene3D" id="3.40.640.10">
    <property type="entry name" value="Type I PLP-dependent aspartate aminotransferase-like (Major domain)"/>
    <property type="match status" value="1"/>
</dbReference>
<evidence type="ECO:0000313" key="5">
    <source>
        <dbReference type="Proteomes" id="UP001220324"/>
    </source>
</evidence>
<dbReference type="InterPro" id="IPR004838">
    <property type="entry name" value="NHTrfase_class1_PyrdxlP-BS"/>
</dbReference>
<accession>A0AAD6CMS5</accession>
<dbReference type="GO" id="GO:0016740">
    <property type="term" value="F:transferase activity"/>
    <property type="evidence" value="ECO:0007669"/>
    <property type="project" value="UniProtKB-KW"/>
</dbReference>
<keyword evidence="2" id="KW-0663">Pyridoxal phosphate</keyword>
<keyword evidence="5" id="KW-1185">Reference proteome</keyword>
<dbReference type="PROSITE" id="PS00105">
    <property type="entry name" value="AA_TRANSFER_CLASS_1"/>
    <property type="match status" value="1"/>
</dbReference>
<keyword evidence="4" id="KW-0808">Transferase</keyword>
<gene>
    <name evidence="4" type="ORF">N7494_013039</name>
</gene>
<dbReference type="InterPro" id="IPR015421">
    <property type="entry name" value="PyrdxlP-dep_Trfase_major"/>
</dbReference>
<dbReference type="Proteomes" id="UP001220324">
    <property type="component" value="Unassembled WGS sequence"/>
</dbReference>
<dbReference type="Pfam" id="PF00155">
    <property type="entry name" value="Aminotran_1_2"/>
    <property type="match status" value="1"/>
</dbReference>
<feature type="domain" description="Aminotransferase class I/classII large" evidence="3">
    <location>
        <begin position="113"/>
        <end position="188"/>
    </location>
</feature>
<evidence type="ECO:0000256" key="1">
    <source>
        <dbReference type="ARBA" id="ARBA00007441"/>
    </source>
</evidence>
<comment type="caution">
    <text evidence="4">The sequence shown here is derived from an EMBL/GenBank/DDBJ whole genome shotgun (WGS) entry which is preliminary data.</text>
</comment>
<evidence type="ECO:0000256" key="2">
    <source>
        <dbReference type="ARBA" id="ARBA00022898"/>
    </source>
</evidence>
<dbReference type="GO" id="GO:0030170">
    <property type="term" value="F:pyridoxal phosphate binding"/>
    <property type="evidence" value="ECO:0007669"/>
    <property type="project" value="InterPro"/>
</dbReference>
<reference evidence="4 5" key="1">
    <citation type="journal article" date="2023" name="IMA Fungus">
        <title>Comparative genomic study of the Penicillium genus elucidates a diverse pangenome and 15 lateral gene transfer events.</title>
        <authorList>
            <person name="Petersen C."/>
            <person name="Sorensen T."/>
            <person name="Nielsen M.R."/>
            <person name="Sondergaard T.E."/>
            <person name="Sorensen J.L."/>
            <person name="Fitzpatrick D.A."/>
            <person name="Frisvad J.C."/>
            <person name="Nielsen K.L."/>
        </authorList>
    </citation>
    <scope>NUCLEOTIDE SEQUENCE [LARGE SCALE GENOMIC DNA]</scope>
    <source>
        <strain evidence="4 5">IBT 35679</strain>
    </source>
</reference>
<organism evidence="4 5">
    <name type="scientific">Penicillium frequentans</name>
    <dbReference type="NCBI Taxonomy" id="3151616"/>
    <lineage>
        <taxon>Eukaryota</taxon>
        <taxon>Fungi</taxon>
        <taxon>Dikarya</taxon>
        <taxon>Ascomycota</taxon>
        <taxon>Pezizomycotina</taxon>
        <taxon>Eurotiomycetes</taxon>
        <taxon>Eurotiomycetidae</taxon>
        <taxon>Eurotiales</taxon>
        <taxon>Aspergillaceae</taxon>
        <taxon>Penicillium</taxon>
    </lineage>
</organism>
<protein>
    <submittedName>
        <fullName evidence="4">Pyridoxal phosphate-dependent transferase</fullName>
    </submittedName>
</protein>
<dbReference type="InterPro" id="IPR004839">
    <property type="entry name" value="Aminotransferase_I/II_large"/>
</dbReference>
<dbReference type="SUPFAM" id="SSF53383">
    <property type="entry name" value="PLP-dependent transferases"/>
    <property type="match status" value="1"/>
</dbReference>
<dbReference type="EMBL" id="JAQIZZ010000008">
    <property type="protein sequence ID" value="KAJ5526389.1"/>
    <property type="molecule type" value="Genomic_DNA"/>
</dbReference>
<dbReference type="PANTHER" id="PTHR43510">
    <property type="entry name" value="AMINOTRANSFERASE FUNCTION, HYPOTHETICAL (EUROFUNG)"/>
    <property type="match status" value="1"/>
</dbReference>